<accession>A0A6M3XEB6</accession>
<proteinExistence type="predicted"/>
<dbReference type="Gene3D" id="2.60.120.860">
    <property type="match status" value="1"/>
</dbReference>
<feature type="domain" description="Siphovirus-type tail component C-terminal" evidence="1">
    <location>
        <begin position="183"/>
        <end position="283"/>
    </location>
</feature>
<gene>
    <name evidence="2" type="ORF">TM448B00616_0030</name>
</gene>
<protein>
    <submittedName>
        <fullName evidence="2">Putative tail protein</fullName>
    </submittedName>
</protein>
<reference evidence="2" key="1">
    <citation type="submission" date="2020-03" db="EMBL/GenBank/DDBJ databases">
        <title>The deep terrestrial virosphere.</title>
        <authorList>
            <person name="Holmfeldt K."/>
            <person name="Nilsson E."/>
            <person name="Simone D."/>
            <person name="Lopez-Fernandez M."/>
            <person name="Wu X."/>
            <person name="de Brujin I."/>
            <person name="Lundin D."/>
            <person name="Andersson A."/>
            <person name="Bertilsson S."/>
            <person name="Dopson M."/>
        </authorList>
    </citation>
    <scope>NUCLEOTIDE SEQUENCE</scope>
    <source>
        <strain evidence="2">TM448B00616</strain>
    </source>
</reference>
<dbReference type="EMBL" id="MT144638">
    <property type="protein sequence ID" value="QJH96068.1"/>
    <property type="molecule type" value="Genomic_DNA"/>
</dbReference>
<sequence length="286" mass="31438">MGVPEFMIEWLAVDGSVTQLDDEVNYFVTRGRRGQWMPPFGLVESSVPDEAGSRLDNVLMKPRDIDMPFAIIDVNYEAVISRVRTLSKKFMPTGGQGKLRVTRADLTKREIVAVYVGGLDMAQITTNLLKTVLTFHAADPFWMATSPVVDTYVSGTPATFFPFFPLILSSGDVFTDITVNNAGDVEAWPMWTVNGPGVNPSFENKTTGKKLELNITLVAGDYVVFDTRPGYKTVTRKDGSNLFGSLSSTSSLWPLAVGNNSIRIEFSSVTGASSVVLSYYPRYLSE</sequence>
<dbReference type="Gene3D" id="2.40.30.200">
    <property type="match status" value="1"/>
</dbReference>
<dbReference type="AlphaFoldDB" id="A0A6M3XEB6"/>
<evidence type="ECO:0000313" key="2">
    <source>
        <dbReference type="EMBL" id="QJH96068.1"/>
    </source>
</evidence>
<dbReference type="Pfam" id="PF22768">
    <property type="entry name" value="SPP1_Dit"/>
    <property type="match status" value="1"/>
</dbReference>
<evidence type="ECO:0000259" key="1">
    <source>
        <dbReference type="Pfam" id="PF22768"/>
    </source>
</evidence>
<dbReference type="InterPro" id="IPR054738">
    <property type="entry name" value="Siphovirus-type_tail_C"/>
</dbReference>
<name>A0A6M3XEB6_9ZZZZ</name>
<organism evidence="2">
    <name type="scientific">viral metagenome</name>
    <dbReference type="NCBI Taxonomy" id="1070528"/>
    <lineage>
        <taxon>unclassified sequences</taxon>
        <taxon>metagenomes</taxon>
        <taxon>organismal metagenomes</taxon>
    </lineage>
</organism>